<protein>
    <recommendedName>
        <fullName evidence="4">Poly [ADP-ribose] polymerase</fullName>
        <shortName evidence="4">PARP</shortName>
        <ecNumber evidence="4">2.4.2.-</ecNumber>
    </recommendedName>
</protein>
<dbReference type="InterPro" id="IPR012317">
    <property type="entry name" value="Poly(ADP-ribose)pol_cat_dom"/>
</dbReference>
<dbReference type="Proteomes" id="UP001046870">
    <property type="component" value="Chromosome 23"/>
</dbReference>
<evidence type="ECO:0000313" key="7">
    <source>
        <dbReference type="EMBL" id="KAG7456153.1"/>
    </source>
</evidence>
<dbReference type="EC" id="2.4.2.-" evidence="4"/>
<keyword evidence="4" id="KW-0520">NAD</keyword>
<dbReference type="AlphaFoldDB" id="A0A9D3T0N9"/>
<evidence type="ECO:0000259" key="6">
    <source>
        <dbReference type="PROSITE" id="PS51059"/>
    </source>
</evidence>
<dbReference type="Gene3D" id="3.90.228.10">
    <property type="match status" value="1"/>
</dbReference>
<reference evidence="7" key="1">
    <citation type="submission" date="2021-01" db="EMBL/GenBank/DDBJ databases">
        <authorList>
            <person name="Zahm M."/>
            <person name="Roques C."/>
            <person name="Cabau C."/>
            <person name="Klopp C."/>
            <person name="Donnadieu C."/>
            <person name="Jouanno E."/>
            <person name="Lampietro C."/>
            <person name="Louis A."/>
            <person name="Herpin A."/>
            <person name="Echchiki A."/>
            <person name="Berthelot C."/>
            <person name="Parey E."/>
            <person name="Roest-Crollius H."/>
            <person name="Braasch I."/>
            <person name="Postlethwait J."/>
            <person name="Bobe J."/>
            <person name="Montfort J."/>
            <person name="Bouchez O."/>
            <person name="Begum T."/>
            <person name="Mejri S."/>
            <person name="Adams A."/>
            <person name="Chen W.-J."/>
            <person name="Guiguen Y."/>
        </authorList>
    </citation>
    <scope>NUCLEOTIDE SEQUENCE</scope>
    <source>
        <strain evidence="7">YG-15Mar2019-1</strain>
        <tissue evidence="7">Brain</tissue>
    </source>
</reference>
<evidence type="ECO:0000256" key="2">
    <source>
        <dbReference type="ARBA" id="ARBA00023242"/>
    </source>
</evidence>
<dbReference type="Pfam" id="PF00644">
    <property type="entry name" value="PARP"/>
    <property type="match status" value="1"/>
</dbReference>
<dbReference type="GO" id="GO:1990404">
    <property type="term" value="F:NAD+-protein mono-ADP-ribosyltransferase activity"/>
    <property type="evidence" value="ECO:0007669"/>
    <property type="project" value="TreeGrafter"/>
</dbReference>
<dbReference type="InterPro" id="IPR051712">
    <property type="entry name" value="ARTD-AVP"/>
</dbReference>
<evidence type="ECO:0000313" key="8">
    <source>
        <dbReference type="Proteomes" id="UP001046870"/>
    </source>
</evidence>
<proteinExistence type="inferred from homology"/>
<dbReference type="EMBL" id="JAFDVH010000023">
    <property type="protein sequence ID" value="KAG7456153.1"/>
    <property type="molecule type" value="Genomic_DNA"/>
</dbReference>
<keyword evidence="4" id="KW-0808">Transferase</keyword>
<dbReference type="InterPro" id="IPR037197">
    <property type="entry name" value="WWE_dom_sf"/>
</dbReference>
<comment type="similarity">
    <text evidence="3">Belongs to the ARTD/PARP family.</text>
</comment>
<dbReference type="PROSITE" id="PS51059">
    <property type="entry name" value="PARP_CATALYTIC"/>
    <property type="match status" value="1"/>
</dbReference>
<keyword evidence="2" id="KW-0539">Nucleus</keyword>
<comment type="subcellular location">
    <subcellularLocation>
        <location evidence="1">Nucleus</location>
    </subcellularLocation>
</comment>
<evidence type="ECO:0000256" key="4">
    <source>
        <dbReference type="RuleBase" id="RU362114"/>
    </source>
</evidence>
<dbReference type="CDD" id="cd01439">
    <property type="entry name" value="TCCD_inducible_PARP_like"/>
    <property type="match status" value="1"/>
</dbReference>
<accession>A0A9D3T0N9</accession>
<dbReference type="Pfam" id="PF02825">
    <property type="entry name" value="WWE"/>
    <property type="match status" value="1"/>
</dbReference>
<gene>
    <name evidence="7" type="ORF">MATL_G00248680</name>
</gene>
<keyword evidence="8" id="KW-1185">Reference proteome</keyword>
<sequence length="369" mass="43367">MTYAEAKNRNVNAGKRKVRNWKRQVSVKLFQLYLNLSIQRCLHKRTPTHKELFHSRLTFVTWTAQDTFYNPKDTDMSQARWRWFYLAECGMWHMFQVNPSKECSLTSDCIERNYARNQQGLKEYSIAGCIYLFDFLDMKQINMTTGTDRPIKRVLHSDTGFRCICNNIALPSPAHQEKITPDEPYQIIPLDRDAREFKSVKKLFTETMPNAGIHSIQRIQNSHLWECFRRKRKQLSTTKKMTLDERLLFHGTDRRNIKSICAYNFDLRFAGSNGNLLGNGIYFAKHASYANRFCRNEKRNGTPTLKSMILARVLVGEFTLGETGICRVPSKSQTKREFYDSCVDEFDHPKVFVVFDSNQVYPEYLIEFY</sequence>
<dbReference type="InterPro" id="IPR004170">
    <property type="entry name" value="WWE_dom"/>
</dbReference>
<dbReference type="GO" id="GO:0005634">
    <property type="term" value="C:nucleus"/>
    <property type="evidence" value="ECO:0007669"/>
    <property type="project" value="UniProtKB-SubCell"/>
</dbReference>
<dbReference type="Gene3D" id="3.30.720.50">
    <property type="match status" value="1"/>
</dbReference>
<dbReference type="OrthoDB" id="6133115at2759"/>
<organism evidence="7 8">
    <name type="scientific">Megalops atlanticus</name>
    <name type="common">Tarpon</name>
    <name type="synonym">Clupea gigantea</name>
    <dbReference type="NCBI Taxonomy" id="7932"/>
    <lineage>
        <taxon>Eukaryota</taxon>
        <taxon>Metazoa</taxon>
        <taxon>Chordata</taxon>
        <taxon>Craniata</taxon>
        <taxon>Vertebrata</taxon>
        <taxon>Euteleostomi</taxon>
        <taxon>Actinopterygii</taxon>
        <taxon>Neopterygii</taxon>
        <taxon>Teleostei</taxon>
        <taxon>Elopiformes</taxon>
        <taxon>Megalopidae</taxon>
        <taxon>Megalops</taxon>
    </lineage>
</organism>
<comment type="caution">
    <text evidence="7">The sequence shown here is derived from an EMBL/GenBank/DDBJ whole genome shotgun (WGS) entry which is preliminary data.</text>
</comment>
<evidence type="ECO:0000259" key="5">
    <source>
        <dbReference type="PROSITE" id="PS50918"/>
    </source>
</evidence>
<dbReference type="GO" id="GO:0003950">
    <property type="term" value="F:NAD+ poly-ADP-ribosyltransferase activity"/>
    <property type="evidence" value="ECO:0007669"/>
    <property type="project" value="UniProtKB-UniRule"/>
</dbReference>
<feature type="domain" description="WWE" evidence="5">
    <location>
        <begin position="67"/>
        <end position="153"/>
    </location>
</feature>
<dbReference type="SUPFAM" id="SSF117839">
    <property type="entry name" value="WWE domain"/>
    <property type="match status" value="1"/>
</dbReference>
<keyword evidence="4" id="KW-0328">Glycosyltransferase</keyword>
<evidence type="ECO:0000256" key="1">
    <source>
        <dbReference type="ARBA" id="ARBA00004123"/>
    </source>
</evidence>
<dbReference type="PROSITE" id="PS50918">
    <property type="entry name" value="WWE"/>
    <property type="match status" value="1"/>
</dbReference>
<dbReference type="SUPFAM" id="SSF56399">
    <property type="entry name" value="ADP-ribosylation"/>
    <property type="match status" value="1"/>
</dbReference>
<feature type="domain" description="PARP catalytic" evidence="6">
    <location>
        <begin position="172"/>
        <end position="369"/>
    </location>
</feature>
<evidence type="ECO:0000256" key="3">
    <source>
        <dbReference type="ARBA" id="ARBA00024347"/>
    </source>
</evidence>
<dbReference type="PANTHER" id="PTHR45740:SF4">
    <property type="entry name" value="PROTEIN MONO-ADP-RIBOSYLTRANSFERASE PARP11"/>
    <property type="match status" value="1"/>
</dbReference>
<dbReference type="PANTHER" id="PTHR45740">
    <property type="entry name" value="POLY [ADP-RIBOSE] POLYMERASE"/>
    <property type="match status" value="1"/>
</dbReference>
<name>A0A9D3T0N9_MEGAT</name>